<dbReference type="AlphaFoldDB" id="A0A8H6RVH8"/>
<gene>
    <name evidence="2" type="ORF">HII31_00538</name>
</gene>
<keyword evidence="3" id="KW-1185">Reference proteome</keyword>
<proteinExistence type="predicted"/>
<name>A0A8H6RVH8_9PEZI</name>
<comment type="caution">
    <text evidence="2">The sequence shown here is derived from an EMBL/GenBank/DDBJ whole genome shotgun (WGS) entry which is preliminary data.</text>
</comment>
<keyword evidence="1" id="KW-0732">Signal</keyword>
<dbReference type="Proteomes" id="UP000660729">
    <property type="component" value="Unassembled WGS sequence"/>
</dbReference>
<feature type="chain" id="PRO_5034152840" evidence="1">
    <location>
        <begin position="19"/>
        <end position="111"/>
    </location>
</feature>
<dbReference type="EMBL" id="JABCIY010000003">
    <property type="protein sequence ID" value="KAF7198182.1"/>
    <property type="molecule type" value="Genomic_DNA"/>
</dbReference>
<reference evidence="2" key="1">
    <citation type="submission" date="2020-04" db="EMBL/GenBank/DDBJ databases">
        <title>Draft genome resource of the tomato pathogen Pseudocercospora fuligena.</title>
        <authorList>
            <person name="Zaccaron A."/>
        </authorList>
    </citation>
    <scope>NUCLEOTIDE SEQUENCE</scope>
    <source>
        <strain evidence="2">PF001</strain>
    </source>
</reference>
<organism evidence="2 3">
    <name type="scientific">Pseudocercospora fuligena</name>
    <dbReference type="NCBI Taxonomy" id="685502"/>
    <lineage>
        <taxon>Eukaryota</taxon>
        <taxon>Fungi</taxon>
        <taxon>Dikarya</taxon>
        <taxon>Ascomycota</taxon>
        <taxon>Pezizomycotina</taxon>
        <taxon>Dothideomycetes</taxon>
        <taxon>Dothideomycetidae</taxon>
        <taxon>Mycosphaerellales</taxon>
        <taxon>Mycosphaerellaceae</taxon>
        <taxon>Pseudocercospora</taxon>
    </lineage>
</organism>
<protein>
    <submittedName>
        <fullName evidence="2">Uncharacterized protein</fullName>
    </submittedName>
</protein>
<evidence type="ECO:0000256" key="1">
    <source>
        <dbReference type="SAM" id="SignalP"/>
    </source>
</evidence>
<accession>A0A8H6RVH8</accession>
<sequence length="111" mass="10521">MQFSHIITALAALALTNAAAVPEPVLSGADPSPEALAALEARGVAAADQVASAKAALQKHCGGGGYAWGGCTSCYNSCACGYAAGAGIGVNILGLIGIGIGAGSAGVGPCY</sequence>
<feature type="signal peptide" evidence="1">
    <location>
        <begin position="1"/>
        <end position="18"/>
    </location>
</feature>
<evidence type="ECO:0000313" key="2">
    <source>
        <dbReference type="EMBL" id="KAF7198182.1"/>
    </source>
</evidence>
<evidence type="ECO:0000313" key="3">
    <source>
        <dbReference type="Proteomes" id="UP000660729"/>
    </source>
</evidence>